<comment type="caution">
    <text evidence="1">The sequence shown here is derived from an EMBL/GenBank/DDBJ whole genome shotgun (WGS) entry which is preliminary data.</text>
</comment>
<dbReference type="Proteomes" id="UP001583186">
    <property type="component" value="Unassembled WGS sequence"/>
</dbReference>
<protein>
    <submittedName>
        <fullName evidence="1">Uncharacterized protein</fullName>
    </submittedName>
</protein>
<name>A0ABR3YSH5_9PEZI</name>
<dbReference type="InterPro" id="IPR012338">
    <property type="entry name" value="Beta-lactam/transpept-like"/>
</dbReference>
<reference evidence="1 2" key="1">
    <citation type="journal article" date="2024" name="IMA Fungus">
        <title>IMA Genome - F19 : A genome assembly and annotation guide to empower mycologists, including annotated draft genome sequences of Ceratocystis pirilliformis, Diaporthe australafricana, Fusarium ophioides, Paecilomyces lecythidis, and Sporothrix stenoceras.</title>
        <authorList>
            <person name="Aylward J."/>
            <person name="Wilson A.M."/>
            <person name="Visagie C.M."/>
            <person name="Spraker J."/>
            <person name="Barnes I."/>
            <person name="Buitendag C."/>
            <person name="Ceriani C."/>
            <person name="Del Mar Angel L."/>
            <person name="du Plessis D."/>
            <person name="Fuchs T."/>
            <person name="Gasser K."/>
            <person name="Kramer D."/>
            <person name="Li W."/>
            <person name="Munsamy K."/>
            <person name="Piso A."/>
            <person name="Price J.L."/>
            <person name="Sonnekus B."/>
            <person name="Thomas C."/>
            <person name="van der Nest A."/>
            <person name="van Dijk A."/>
            <person name="van Heerden A."/>
            <person name="van Vuuren N."/>
            <person name="Yilmaz N."/>
            <person name="Duong T.A."/>
            <person name="van der Merwe N.A."/>
            <person name="Wingfield M.J."/>
            <person name="Wingfield B.D."/>
        </authorList>
    </citation>
    <scope>NUCLEOTIDE SEQUENCE [LARGE SCALE GENOMIC DNA]</scope>
    <source>
        <strain evidence="1 2">CMW 5346</strain>
    </source>
</reference>
<sequence length="89" mass="9657">MPRSRWTPTYGLVGLDGPIKTHIPEIEQCQLVEKGQQDGALVVLTPARDIALRDLLTNTSGLGTSDTYGGVLGKDHDVPPHVFLEDVHV</sequence>
<evidence type="ECO:0000313" key="2">
    <source>
        <dbReference type="Proteomes" id="UP001583186"/>
    </source>
</evidence>
<dbReference type="SUPFAM" id="SSF56601">
    <property type="entry name" value="beta-lactamase/transpeptidase-like"/>
    <property type="match status" value="1"/>
</dbReference>
<gene>
    <name evidence="1" type="ORF">Sste5346_008033</name>
</gene>
<dbReference type="Gene3D" id="3.40.710.10">
    <property type="entry name" value="DD-peptidase/beta-lactamase superfamily"/>
    <property type="match status" value="1"/>
</dbReference>
<keyword evidence="2" id="KW-1185">Reference proteome</keyword>
<accession>A0ABR3YSH5</accession>
<evidence type="ECO:0000313" key="1">
    <source>
        <dbReference type="EMBL" id="KAL1890892.1"/>
    </source>
</evidence>
<dbReference type="EMBL" id="JAWCUI010000058">
    <property type="protein sequence ID" value="KAL1890892.1"/>
    <property type="molecule type" value="Genomic_DNA"/>
</dbReference>
<proteinExistence type="predicted"/>
<organism evidence="1 2">
    <name type="scientific">Sporothrix stenoceras</name>
    <dbReference type="NCBI Taxonomy" id="5173"/>
    <lineage>
        <taxon>Eukaryota</taxon>
        <taxon>Fungi</taxon>
        <taxon>Dikarya</taxon>
        <taxon>Ascomycota</taxon>
        <taxon>Pezizomycotina</taxon>
        <taxon>Sordariomycetes</taxon>
        <taxon>Sordariomycetidae</taxon>
        <taxon>Ophiostomatales</taxon>
        <taxon>Ophiostomataceae</taxon>
        <taxon>Sporothrix</taxon>
    </lineage>
</organism>